<protein>
    <submittedName>
        <fullName evidence="2">Uncharacterized protein</fullName>
    </submittedName>
</protein>
<accession>A0A6G6V0S5</accession>
<feature type="compositionally biased region" description="Basic and acidic residues" evidence="1">
    <location>
        <begin position="17"/>
        <end position="26"/>
    </location>
</feature>
<feature type="region of interest" description="Disordered" evidence="1">
    <location>
        <begin position="1"/>
        <end position="26"/>
    </location>
</feature>
<evidence type="ECO:0000313" key="2">
    <source>
        <dbReference type="EMBL" id="MVF50111.1"/>
    </source>
</evidence>
<organism evidence="2 3">
    <name type="scientific">Pseudomonas monteilii</name>
    <dbReference type="NCBI Taxonomy" id="76759"/>
    <lineage>
        <taxon>Bacteria</taxon>
        <taxon>Pseudomonadati</taxon>
        <taxon>Pseudomonadota</taxon>
        <taxon>Gammaproteobacteria</taxon>
        <taxon>Pseudomonadales</taxon>
        <taxon>Pseudomonadaceae</taxon>
        <taxon>Pseudomonas</taxon>
    </lineage>
</organism>
<reference evidence="2 3" key="1">
    <citation type="submission" date="2019-10" db="EMBL/GenBank/DDBJ databases">
        <title>XDR Pseudomonas monteilii producing IMP-16 from LCR.</title>
        <authorList>
            <person name="Ballaben A."/>
            <person name="Doi Y."/>
        </authorList>
    </citation>
    <scope>NUCLEOTIDE SEQUENCE [LARGE SCALE GENOMIC DNA]</scope>
    <source>
        <strain evidence="2 3">597/14</strain>
    </source>
</reference>
<sequence>MQDEPKAELPGNAEQQTLEHVESEVKLSRRKRGVAPVVGMPCESGYKLVGDDCAMANIDFE</sequence>
<dbReference type="AlphaFoldDB" id="A0A6G6V0S5"/>
<gene>
    <name evidence="2" type="ORF">F9Z43_12430</name>
</gene>
<proteinExistence type="predicted"/>
<dbReference type="EMBL" id="WEIK01000009">
    <property type="protein sequence ID" value="MVF50111.1"/>
    <property type="molecule type" value="Genomic_DNA"/>
</dbReference>
<evidence type="ECO:0000313" key="3">
    <source>
        <dbReference type="Proteomes" id="UP000440965"/>
    </source>
</evidence>
<evidence type="ECO:0000256" key="1">
    <source>
        <dbReference type="SAM" id="MobiDB-lite"/>
    </source>
</evidence>
<dbReference type="Proteomes" id="UP000440965">
    <property type="component" value="Unassembled WGS sequence"/>
</dbReference>
<comment type="caution">
    <text evidence="2">The sequence shown here is derived from an EMBL/GenBank/DDBJ whole genome shotgun (WGS) entry which is preliminary data.</text>
</comment>
<dbReference type="RefSeq" id="WP_060497181.1">
    <property type="nucleotide sequence ID" value="NZ_AP022473.1"/>
</dbReference>
<name>A0A6G6V0S5_9PSED</name>